<organism evidence="2 3">
    <name type="scientific">Sorangium cellulosum</name>
    <name type="common">Polyangium cellulosum</name>
    <dbReference type="NCBI Taxonomy" id="56"/>
    <lineage>
        <taxon>Bacteria</taxon>
        <taxon>Pseudomonadati</taxon>
        <taxon>Myxococcota</taxon>
        <taxon>Polyangia</taxon>
        <taxon>Polyangiales</taxon>
        <taxon>Polyangiaceae</taxon>
        <taxon>Sorangium</taxon>
    </lineage>
</organism>
<reference evidence="2 3" key="1">
    <citation type="submission" date="2014-02" db="EMBL/GenBank/DDBJ databases">
        <title>The small core and large imbalanced accessory genome model reveals a collaborative survival strategy of Sorangium cellulosum strains in nature.</title>
        <authorList>
            <person name="Han K."/>
            <person name="Peng R."/>
            <person name="Blom J."/>
            <person name="Li Y.-Z."/>
        </authorList>
    </citation>
    <scope>NUCLEOTIDE SEQUENCE [LARGE SCALE GENOMIC DNA]</scope>
    <source>
        <strain evidence="2 3">So0149</strain>
    </source>
</reference>
<feature type="region of interest" description="Disordered" evidence="1">
    <location>
        <begin position="182"/>
        <end position="202"/>
    </location>
</feature>
<evidence type="ECO:0000313" key="2">
    <source>
        <dbReference type="EMBL" id="KYF92347.1"/>
    </source>
</evidence>
<dbReference type="EMBL" id="JEMC01001944">
    <property type="protein sequence ID" value="KYF92347.1"/>
    <property type="molecule type" value="Genomic_DNA"/>
</dbReference>
<gene>
    <name evidence="2" type="ORF">BE18_38785</name>
</gene>
<accession>A0A150SJ37</accession>
<dbReference type="AlphaFoldDB" id="A0A150SJ37"/>
<dbReference type="Proteomes" id="UP000075515">
    <property type="component" value="Unassembled WGS sequence"/>
</dbReference>
<evidence type="ECO:0000256" key="1">
    <source>
        <dbReference type="SAM" id="MobiDB-lite"/>
    </source>
</evidence>
<comment type="caution">
    <text evidence="2">The sequence shown here is derived from an EMBL/GenBank/DDBJ whole genome shotgun (WGS) entry which is preliminary data.</text>
</comment>
<sequence>MATRNLEEIDPSLLSWIQRNAKFNRSWDELLLRGLLDGRGVPCSDVLVAWERDLHALGERNRMASPYLLELSDTGFGTVAAGAAQATLPGDGRNVVIIGRFVWGGALGMDERGRLYSSDGDEWIALAEHPAVYLARLALAGMAEEEQRLHLVLPGREQAGLLAERLGVVEILHGQRGRAYAPSSAIDRQTRRSRSRSHRCAGSASKRGCHACAMVMPGVVTGSGKVTRSKRGAYDGVSRPHFVRC</sequence>
<name>A0A150SJ37_SORCE</name>
<proteinExistence type="predicted"/>
<evidence type="ECO:0000313" key="3">
    <source>
        <dbReference type="Proteomes" id="UP000075515"/>
    </source>
</evidence>
<protein>
    <submittedName>
        <fullName evidence="2">Uncharacterized protein</fullName>
    </submittedName>
</protein>